<reference evidence="1" key="1">
    <citation type="submission" date="2024-12" db="EMBL/GenBank/DDBJ databases">
        <authorList>
            <person name="Wu N."/>
        </authorList>
    </citation>
    <scope>NUCLEOTIDE SEQUENCE</scope>
    <source>
        <strain evidence="1">P15</strain>
    </source>
</reference>
<protein>
    <submittedName>
        <fullName evidence="1">Class I adenylate-forming enzyme family protein</fullName>
    </submittedName>
</protein>
<keyword evidence="2" id="KW-1185">Reference proteome</keyword>
<organism evidence="1 2">
    <name type="scientific">Paenibacillus mesotrionivorans</name>
    <dbReference type="NCBI Taxonomy" id="3160968"/>
    <lineage>
        <taxon>Bacteria</taxon>
        <taxon>Bacillati</taxon>
        <taxon>Bacillota</taxon>
        <taxon>Bacilli</taxon>
        <taxon>Bacillales</taxon>
        <taxon>Paenibacillaceae</taxon>
        <taxon>Paenibacillus</taxon>
    </lineage>
</organism>
<evidence type="ECO:0000313" key="2">
    <source>
        <dbReference type="Proteomes" id="UP001631969"/>
    </source>
</evidence>
<name>A0ACC7NSX6_9BACL</name>
<dbReference type="Proteomes" id="UP001631969">
    <property type="component" value="Unassembled WGS sequence"/>
</dbReference>
<proteinExistence type="predicted"/>
<sequence length="505" mass="56389">MSLWTVLKERLKLYEYREALILDKGEVLLYGEILNKAESLAIQISMTTSPRSRIGFLHSRSYTDAISTLGILAAHCTVVPMSLHYGILNCCQVIDKAELDLILSDLAVLPPEIIKLTAKKEIKILSFHDDAVSTPSKLLAQPEEEMAENELAMIMFTSGTTGSPKGVMLSHHNIISNLADIADYFCLNEDDLILICRPLYHAAVMTGEFLHALLSGCKVTFYDDGFNPKRLLSVMKQRKCTVMCGTPTMLYNLSVFRKQQDEISINKIVVSGESLLPQIADRLLECFPGVDFYNVFGLTEASPRVAYLEPALFQSKQGSVGLPLKSVTVNICSEDGSTAETGQIGELMVAGPNVMLEYWRDKQLTHSKLVNGYLRTGDLAYKDEDGFLFIVGRMDQMIIRGGMNIYPQEIENALLECAEIKEIAAWGRSNPKYGQQVCIACVPQVKGQLNNGDILAICRKKLEPYQWPDEIAIVDHLPRNASGKLLRKELYSAMCDLEDRHEKLH</sequence>
<gene>
    <name evidence="1" type="ORF">ACI1P1_05540</name>
</gene>
<evidence type="ECO:0000313" key="1">
    <source>
        <dbReference type="EMBL" id="MFM9327763.1"/>
    </source>
</evidence>
<accession>A0ACC7NSX6</accession>
<comment type="caution">
    <text evidence="1">The sequence shown here is derived from an EMBL/GenBank/DDBJ whole genome shotgun (WGS) entry which is preliminary data.</text>
</comment>
<dbReference type="EMBL" id="JBJURJ010000003">
    <property type="protein sequence ID" value="MFM9327763.1"/>
    <property type="molecule type" value="Genomic_DNA"/>
</dbReference>